<evidence type="ECO:0000313" key="4">
    <source>
        <dbReference type="EMBL" id="NEK24493.1"/>
    </source>
</evidence>
<proteinExistence type="predicted"/>
<evidence type="ECO:0000259" key="3">
    <source>
        <dbReference type="PROSITE" id="PS50894"/>
    </source>
</evidence>
<organism evidence="4 5">
    <name type="scientific">Sulfitobacter sediminilitoris</name>
    <dbReference type="NCBI Taxonomy" id="2698830"/>
    <lineage>
        <taxon>Bacteria</taxon>
        <taxon>Pseudomonadati</taxon>
        <taxon>Pseudomonadota</taxon>
        <taxon>Alphaproteobacteria</taxon>
        <taxon>Rhodobacterales</taxon>
        <taxon>Roseobacteraceae</taxon>
        <taxon>Sulfitobacter</taxon>
    </lineage>
</organism>
<dbReference type="InterPro" id="IPR008207">
    <property type="entry name" value="Sig_transdc_His_kin_Hpt_dom"/>
</dbReference>
<dbReference type="Proteomes" id="UP000468591">
    <property type="component" value="Unassembled WGS sequence"/>
</dbReference>
<gene>
    <name evidence="4" type="ORF">GV827_19110</name>
</gene>
<comment type="caution">
    <text evidence="4">The sequence shown here is derived from an EMBL/GenBank/DDBJ whole genome shotgun (WGS) entry which is preliminary data.</text>
</comment>
<dbReference type="Gene3D" id="1.20.120.160">
    <property type="entry name" value="HPT domain"/>
    <property type="match status" value="1"/>
</dbReference>
<feature type="modified residue" description="Phosphohistidine" evidence="2">
    <location>
        <position position="58"/>
    </location>
</feature>
<sequence length="111" mass="11203">MTEPLIAPEVYAELAETMGADFAAELVATFLSDAPNMIADLKAAAAGGDADGYRRAAHSIKSNADTFGAPALAAQARAMELGGLPEGDPPLPALEATYAETAVALKALADA</sequence>
<evidence type="ECO:0000313" key="5">
    <source>
        <dbReference type="Proteomes" id="UP000468591"/>
    </source>
</evidence>
<evidence type="ECO:0000256" key="1">
    <source>
        <dbReference type="ARBA" id="ARBA00023012"/>
    </source>
</evidence>
<protein>
    <submittedName>
        <fullName evidence="4">Histidine kinase</fullName>
    </submittedName>
</protein>
<dbReference type="PROSITE" id="PS50894">
    <property type="entry name" value="HPT"/>
    <property type="match status" value="1"/>
</dbReference>
<dbReference type="AlphaFoldDB" id="A0A6P0CJ01"/>
<dbReference type="Pfam" id="PF01627">
    <property type="entry name" value="Hpt"/>
    <property type="match status" value="1"/>
</dbReference>
<dbReference type="GO" id="GO:0000160">
    <property type="term" value="P:phosphorelay signal transduction system"/>
    <property type="evidence" value="ECO:0007669"/>
    <property type="project" value="UniProtKB-KW"/>
</dbReference>
<dbReference type="EMBL" id="JAABNT010000016">
    <property type="protein sequence ID" value="NEK24493.1"/>
    <property type="molecule type" value="Genomic_DNA"/>
</dbReference>
<dbReference type="SMART" id="SM00073">
    <property type="entry name" value="HPT"/>
    <property type="match status" value="1"/>
</dbReference>
<reference evidence="4 5" key="1">
    <citation type="submission" date="2020-01" db="EMBL/GenBank/DDBJ databases">
        <title>Sulfitobacter sediminilitoris sp. nov., isolated from a tidal flat.</title>
        <authorList>
            <person name="Park S."/>
            <person name="Yoon J.-H."/>
        </authorList>
    </citation>
    <scope>NUCLEOTIDE SEQUENCE [LARGE SCALE GENOMIC DNA]</scope>
    <source>
        <strain evidence="4 5">JBTF-M27</strain>
    </source>
</reference>
<keyword evidence="2" id="KW-0597">Phosphoprotein</keyword>
<accession>A0A6P0CJ01</accession>
<keyword evidence="4" id="KW-0418">Kinase</keyword>
<keyword evidence="1" id="KW-0902">Two-component regulatory system</keyword>
<feature type="domain" description="HPt" evidence="3">
    <location>
        <begin position="19"/>
        <end position="111"/>
    </location>
</feature>
<dbReference type="SUPFAM" id="SSF47226">
    <property type="entry name" value="Histidine-containing phosphotransfer domain, HPT domain"/>
    <property type="match status" value="1"/>
</dbReference>
<evidence type="ECO:0000256" key="2">
    <source>
        <dbReference type="PROSITE-ProRule" id="PRU00110"/>
    </source>
</evidence>
<dbReference type="RefSeq" id="WP_164355421.1">
    <property type="nucleotide sequence ID" value="NZ_JAABNT010000016.1"/>
</dbReference>
<keyword evidence="4" id="KW-0808">Transferase</keyword>
<keyword evidence="5" id="KW-1185">Reference proteome</keyword>
<name>A0A6P0CJ01_9RHOB</name>
<dbReference type="InterPro" id="IPR036641">
    <property type="entry name" value="HPT_dom_sf"/>
</dbReference>
<dbReference type="GO" id="GO:0004672">
    <property type="term" value="F:protein kinase activity"/>
    <property type="evidence" value="ECO:0007669"/>
    <property type="project" value="UniProtKB-ARBA"/>
</dbReference>